<dbReference type="VEuPathDB" id="FungiDB:TSTA_011900"/>
<dbReference type="InParanoid" id="B8ME04"/>
<dbReference type="RefSeq" id="XP_002483315.1">
    <property type="nucleotide sequence ID" value="XM_002483270.1"/>
</dbReference>
<dbReference type="Proteomes" id="UP000001745">
    <property type="component" value="Unassembled WGS sequence"/>
</dbReference>
<dbReference type="GeneID" id="8104038"/>
<name>B8ME04_TALSN</name>
<reference evidence="2" key="1">
    <citation type="journal article" date="2015" name="Genome Announc.">
        <title>Genome sequence of the AIDS-associated pathogen Penicillium marneffei (ATCC18224) and its near taxonomic relative Talaromyces stipitatus (ATCC10500).</title>
        <authorList>
            <person name="Nierman W.C."/>
            <person name="Fedorova-Abrams N.D."/>
            <person name="Andrianopoulos A."/>
        </authorList>
    </citation>
    <scope>NUCLEOTIDE SEQUENCE [LARGE SCALE GENOMIC DNA]</scope>
    <source>
        <strain evidence="2">ATCC 10500 / CBS 375.48 / QM 6759 / NRRL 1006</strain>
    </source>
</reference>
<dbReference type="AlphaFoldDB" id="B8ME04"/>
<sequence>MATRYQSGTNDNHPLRWSINFLTHKMLGTIAQGGLNFRYQNKYVEAGKQGLVGGQVGNTQIVYI</sequence>
<dbReference type="EMBL" id="EQ962656">
    <property type="protein sequence ID" value="EED16081.1"/>
    <property type="molecule type" value="Genomic_DNA"/>
</dbReference>
<evidence type="ECO:0000313" key="2">
    <source>
        <dbReference type="Proteomes" id="UP000001745"/>
    </source>
</evidence>
<proteinExistence type="predicted"/>
<keyword evidence="2" id="KW-1185">Reference proteome</keyword>
<dbReference type="HOGENOM" id="CLU_2869193_0_0_1"/>
<organism evidence="1 2">
    <name type="scientific">Talaromyces stipitatus (strain ATCC 10500 / CBS 375.48 / QM 6759 / NRRL 1006)</name>
    <name type="common">Penicillium stipitatum</name>
    <dbReference type="NCBI Taxonomy" id="441959"/>
    <lineage>
        <taxon>Eukaryota</taxon>
        <taxon>Fungi</taxon>
        <taxon>Dikarya</taxon>
        <taxon>Ascomycota</taxon>
        <taxon>Pezizomycotina</taxon>
        <taxon>Eurotiomycetes</taxon>
        <taxon>Eurotiomycetidae</taxon>
        <taxon>Eurotiales</taxon>
        <taxon>Trichocomaceae</taxon>
        <taxon>Talaromyces</taxon>
        <taxon>Talaromyces sect. Talaromyces</taxon>
    </lineage>
</organism>
<protein>
    <submittedName>
        <fullName evidence="1">Uncharacterized protein</fullName>
    </submittedName>
</protein>
<gene>
    <name evidence="1" type="ORF">TSTA_011900</name>
</gene>
<accession>B8ME04</accession>
<evidence type="ECO:0000313" key="1">
    <source>
        <dbReference type="EMBL" id="EED16081.1"/>
    </source>
</evidence>